<keyword evidence="9" id="KW-0346">Stress response</keyword>
<dbReference type="EMBL" id="LHPF02000005">
    <property type="protein sequence ID" value="PSC74242.1"/>
    <property type="molecule type" value="Genomic_DNA"/>
</dbReference>
<keyword evidence="11 12" id="KW-0472">Membrane</keyword>
<dbReference type="EMBL" id="LHPF02000005">
    <property type="protein sequence ID" value="PSC74243.1"/>
    <property type="molecule type" value="Genomic_DNA"/>
</dbReference>
<keyword evidence="17" id="KW-1185">Reference proteome</keyword>
<evidence type="ECO:0000313" key="16">
    <source>
        <dbReference type="EMBL" id="PSC74244.1"/>
    </source>
</evidence>
<dbReference type="InterPro" id="IPR018108">
    <property type="entry name" value="MCP_transmembrane"/>
</dbReference>
<evidence type="ECO:0000256" key="3">
    <source>
        <dbReference type="ARBA" id="ARBA00006375"/>
    </source>
</evidence>
<reference evidence="15" key="2">
    <citation type="submission" date="2018-02" db="EMBL/GenBank/DDBJ databases">
        <authorList>
            <person name="Cohen D.B."/>
            <person name="Kent A.D."/>
        </authorList>
    </citation>
    <scope>NUCLEOTIDE SEQUENCE</scope>
    <source>
        <strain evidence="15">SAG 241.80</strain>
    </source>
</reference>
<dbReference type="GO" id="GO:0005743">
    <property type="term" value="C:mitochondrial inner membrane"/>
    <property type="evidence" value="ECO:0007669"/>
    <property type="project" value="UniProtKB-SubCell"/>
</dbReference>
<dbReference type="PROSITE" id="PS50920">
    <property type="entry name" value="SOLCAR"/>
    <property type="match status" value="3"/>
</dbReference>
<dbReference type="OrthoDB" id="448427at2759"/>
<keyword evidence="5 12" id="KW-0812">Transmembrane</keyword>
<dbReference type="PRINTS" id="PR00784">
    <property type="entry name" value="MTUNCOUPLING"/>
</dbReference>
<dbReference type="EMBL" id="LHPF02000005">
    <property type="protein sequence ID" value="PSC74244.1"/>
    <property type="molecule type" value="Genomic_DNA"/>
</dbReference>
<dbReference type="Proteomes" id="UP000239649">
    <property type="component" value="Unassembled WGS sequence"/>
</dbReference>
<feature type="repeat" description="Solcar" evidence="12">
    <location>
        <begin position="10"/>
        <end position="98"/>
    </location>
</feature>
<evidence type="ECO:0000313" key="14">
    <source>
        <dbReference type="EMBL" id="PSC74242.1"/>
    </source>
</evidence>
<sequence>MVASSGGPVLPFHKTFVASAIAACTAEIATLPLDTAKVKLQLQPKSAAPKYRGLLGTCMTVAREEGAASLWKGLAPGLQRQVVYGGLRIGMYEPIRNAMVGKDHVGDVSLGIKIAAGLTTGAIGIAVASPTDLVKVRMQSAGRLPDGHPRKYPSSMAAYRTIVSTEGVRALWTGLGPNVARNAIINAAELASYDQIKESLIKGGIFDDNVYCHVTSGLGAGLFAVICGSPVDVVKSRMMGAPAGTYSGVLDAFAKTFKADGPLAFYNGFSSNFARLGAWNTLMFLVLEQTKRALA</sequence>
<accession>A0A2P6VJH6</accession>
<comment type="caution">
    <text evidence="15">The sequence shown here is derived from an EMBL/GenBank/DDBJ whole genome shotgun (WGS) entry which is preliminary data.</text>
</comment>
<keyword evidence="4 13" id="KW-0813">Transport</keyword>
<proteinExistence type="inferred from homology"/>
<feature type="repeat" description="Solcar" evidence="12">
    <location>
        <begin position="208"/>
        <end position="293"/>
    </location>
</feature>
<comment type="subcellular location">
    <subcellularLocation>
        <location evidence="1">Membrane</location>
        <topology evidence="1">Multi-pass membrane protein</topology>
    </subcellularLocation>
    <subcellularLocation>
        <location evidence="2">Mitochondrion inner membrane</location>
    </subcellularLocation>
</comment>
<evidence type="ECO:0000313" key="17">
    <source>
        <dbReference type="Proteomes" id="UP000239649"/>
    </source>
</evidence>
<evidence type="ECO:0000256" key="7">
    <source>
        <dbReference type="ARBA" id="ARBA00022792"/>
    </source>
</evidence>
<keyword evidence="10" id="KW-0496">Mitochondrion</keyword>
<keyword evidence="7" id="KW-0999">Mitochondrion inner membrane</keyword>
<comment type="similarity">
    <text evidence="3 13">Belongs to the mitochondrial carrier (TC 2.A.29) family.</text>
</comment>
<evidence type="ECO:0000256" key="11">
    <source>
        <dbReference type="ARBA" id="ARBA00023136"/>
    </source>
</evidence>
<dbReference type="Gene3D" id="1.50.40.10">
    <property type="entry name" value="Mitochondrial carrier domain"/>
    <property type="match status" value="1"/>
</dbReference>
<evidence type="ECO:0000256" key="2">
    <source>
        <dbReference type="ARBA" id="ARBA00004273"/>
    </source>
</evidence>
<dbReference type="InterPro" id="IPR050391">
    <property type="entry name" value="Mito_Metabolite_Transporter"/>
</dbReference>
<evidence type="ECO:0000256" key="8">
    <source>
        <dbReference type="ARBA" id="ARBA00022989"/>
    </source>
</evidence>
<dbReference type="SUPFAM" id="SSF103506">
    <property type="entry name" value="Mitochondrial carrier"/>
    <property type="match status" value="1"/>
</dbReference>
<gene>
    <name evidence="15" type="ORF">C2E20_2828</name>
</gene>
<evidence type="ECO:0000313" key="15">
    <source>
        <dbReference type="EMBL" id="PSC74243.1"/>
    </source>
</evidence>
<evidence type="ECO:0000256" key="9">
    <source>
        <dbReference type="ARBA" id="ARBA00023016"/>
    </source>
</evidence>
<protein>
    <submittedName>
        <fullName evidence="15">Mitochondrial uncoupling 1 isoform A</fullName>
    </submittedName>
    <submittedName>
        <fullName evidence="14">Mitochondrial uncoupling 1 isoform B</fullName>
    </submittedName>
    <submittedName>
        <fullName evidence="16">Mitochondrial uncoupling 1 isoform C</fullName>
    </submittedName>
</protein>
<evidence type="ECO:0000256" key="10">
    <source>
        <dbReference type="ARBA" id="ARBA00023128"/>
    </source>
</evidence>
<dbReference type="InterPro" id="IPR023395">
    <property type="entry name" value="MCP_dom_sf"/>
</dbReference>
<evidence type="ECO:0000256" key="12">
    <source>
        <dbReference type="PROSITE-ProRule" id="PRU00282"/>
    </source>
</evidence>
<keyword evidence="8" id="KW-1133">Transmembrane helix</keyword>
<dbReference type="PANTHER" id="PTHR45618">
    <property type="entry name" value="MITOCHONDRIAL DICARBOXYLATE CARRIER-RELATED"/>
    <property type="match status" value="1"/>
</dbReference>
<dbReference type="GO" id="GO:0022857">
    <property type="term" value="F:transmembrane transporter activity"/>
    <property type="evidence" value="ECO:0007669"/>
    <property type="project" value="UniProtKB-ARBA"/>
</dbReference>
<evidence type="ECO:0000256" key="5">
    <source>
        <dbReference type="ARBA" id="ARBA00022692"/>
    </source>
</evidence>
<reference evidence="15 17" key="1">
    <citation type="journal article" date="2018" name="Plant J.">
        <title>Genome sequences of Chlorella sorokiniana UTEX 1602 and Micractinium conductrix SAG 241.80: implications to maltose excretion by a green alga.</title>
        <authorList>
            <person name="Arriola M.B."/>
            <person name="Velmurugan N."/>
            <person name="Zhang Y."/>
            <person name="Plunkett M.H."/>
            <person name="Hondzo H."/>
            <person name="Barney B.M."/>
        </authorList>
    </citation>
    <scope>NUCLEOTIDE SEQUENCE [LARGE SCALE GENOMIC DNA]</scope>
    <source>
        <strain evidence="15 17">SAG 241.80</strain>
    </source>
</reference>
<evidence type="ECO:0000256" key="1">
    <source>
        <dbReference type="ARBA" id="ARBA00004141"/>
    </source>
</evidence>
<dbReference type="InterPro" id="IPR002067">
    <property type="entry name" value="MCP"/>
</dbReference>
<evidence type="ECO:0000256" key="4">
    <source>
        <dbReference type="ARBA" id="ARBA00022448"/>
    </source>
</evidence>
<name>A0A2P6VJH6_9CHLO</name>
<dbReference type="AlphaFoldDB" id="A0A2P6VJH6"/>
<dbReference type="Pfam" id="PF00153">
    <property type="entry name" value="Mito_carr"/>
    <property type="match status" value="3"/>
</dbReference>
<organism evidence="15 17">
    <name type="scientific">Micractinium conductrix</name>
    <dbReference type="NCBI Taxonomy" id="554055"/>
    <lineage>
        <taxon>Eukaryota</taxon>
        <taxon>Viridiplantae</taxon>
        <taxon>Chlorophyta</taxon>
        <taxon>core chlorophytes</taxon>
        <taxon>Trebouxiophyceae</taxon>
        <taxon>Chlorellales</taxon>
        <taxon>Chlorellaceae</taxon>
        <taxon>Chlorella clade</taxon>
        <taxon>Micractinium</taxon>
    </lineage>
</organism>
<evidence type="ECO:0000256" key="13">
    <source>
        <dbReference type="RuleBase" id="RU000488"/>
    </source>
</evidence>
<keyword evidence="6" id="KW-0677">Repeat</keyword>
<evidence type="ECO:0000256" key="6">
    <source>
        <dbReference type="ARBA" id="ARBA00022737"/>
    </source>
</evidence>
<dbReference type="FunFam" id="1.50.40.10:FF:000019">
    <property type="entry name" value="Mitochondrial uncoupling protein 1"/>
    <property type="match status" value="1"/>
</dbReference>
<feature type="repeat" description="Solcar" evidence="12">
    <location>
        <begin position="108"/>
        <end position="199"/>
    </location>
</feature>